<name>A0A9Q0AZ14_9PEZI</name>
<evidence type="ECO:0000313" key="2">
    <source>
        <dbReference type="EMBL" id="KAI3537025.1"/>
    </source>
</evidence>
<sequence length="39" mass="4306">MLTTSGSRCTWDKSVSSVYSPNGSNRVGNMTWLQNGARR</sequence>
<dbReference type="EMBL" id="SDAQ01000118">
    <property type="protein sequence ID" value="KAI3537025.1"/>
    <property type="molecule type" value="Genomic_DNA"/>
</dbReference>
<keyword evidence="3" id="KW-1185">Reference proteome</keyword>
<gene>
    <name evidence="2" type="ORF">CABS02_12299</name>
</gene>
<dbReference type="AlphaFoldDB" id="A0A9Q0AZ14"/>
<proteinExistence type="predicted"/>
<evidence type="ECO:0000256" key="1">
    <source>
        <dbReference type="SAM" id="MobiDB-lite"/>
    </source>
</evidence>
<reference evidence="2" key="1">
    <citation type="submission" date="2019-01" db="EMBL/GenBank/DDBJ databases">
        <title>Colletotrichum abscissum LGMF1257.</title>
        <authorList>
            <person name="Baroncelli R."/>
        </authorList>
    </citation>
    <scope>NUCLEOTIDE SEQUENCE</scope>
    <source>
        <strain evidence="2">Ca142</strain>
    </source>
</reference>
<comment type="caution">
    <text evidence="2">The sequence shown here is derived from an EMBL/GenBank/DDBJ whole genome shotgun (WGS) entry which is preliminary data.</text>
</comment>
<evidence type="ECO:0000313" key="3">
    <source>
        <dbReference type="Proteomes" id="UP001056436"/>
    </source>
</evidence>
<accession>A0A9Q0AZ14</accession>
<protein>
    <submittedName>
        <fullName evidence="2">Uncharacterized protein</fullName>
    </submittedName>
</protein>
<dbReference type="Proteomes" id="UP001056436">
    <property type="component" value="Unassembled WGS sequence"/>
</dbReference>
<organism evidence="2 3">
    <name type="scientific">Colletotrichum abscissum</name>
    <dbReference type="NCBI Taxonomy" id="1671311"/>
    <lineage>
        <taxon>Eukaryota</taxon>
        <taxon>Fungi</taxon>
        <taxon>Dikarya</taxon>
        <taxon>Ascomycota</taxon>
        <taxon>Pezizomycotina</taxon>
        <taxon>Sordariomycetes</taxon>
        <taxon>Hypocreomycetidae</taxon>
        <taxon>Glomerellales</taxon>
        <taxon>Glomerellaceae</taxon>
        <taxon>Colletotrichum</taxon>
        <taxon>Colletotrichum acutatum species complex</taxon>
    </lineage>
</organism>
<feature type="region of interest" description="Disordered" evidence="1">
    <location>
        <begin position="1"/>
        <end position="39"/>
    </location>
</feature>